<feature type="domain" description="Flavodoxin-like" evidence="3">
    <location>
        <begin position="512"/>
        <end position="702"/>
    </location>
</feature>
<feature type="region of interest" description="Disordered" evidence="2">
    <location>
        <begin position="319"/>
        <end position="397"/>
    </location>
</feature>
<feature type="compositionally biased region" description="Basic and acidic residues" evidence="2">
    <location>
        <begin position="163"/>
        <end position="177"/>
    </location>
</feature>
<feature type="domain" description="ARID" evidence="4">
    <location>
        <begin position="203"/>
        <end position="295"/>
    </location>
</feature>
<organism evidence="5 6">
    <name type="scientific">Galdieria yellowstonensis</name>
    <dbReference type="NCBI Taxonomy" id="3028027"/>
    <lineage>
        <taxon>Eukaryota</taxon>
        <taxon>Rhodophyta</taxon>
        <taxon>Bangiophyceae</taxon>
        <taxon>Galdieriales</taxon>
        <taxon>Galdieriaceae</taxon>
        <taxon>Galdieria</taxon>
    </lineage>
</organism>
<accession>A0AAV9IKJ2</accession>
<dbReference type="GO" id="GO:0003677">
    <property type="term" value="F:DNA binding"/>
    <property type="evidence" value="ECO:0007669"/>
    <property type="project" value="InterPro"/>
</dbReference>
<dbReference type="Pfam" id="PF03358">
    <property type="entry name" value="FMN_red"/>
    <property type="match status" value="1"/>
</dbReference>
<dbReference type="NCBIfam" id="TIGR01755">
    <property type="entry name" value="flav_wrbA"/>
    <property type="match status" value="1"/>
</dbReference>
<dbReference type="AlphaFoldDB" id="A0AAV9IKJ2"/>
<dbReference type="EMBL" id="JANCYU010000057">
    <property type="protein sequence ID" value="KAK4527910.1"/>
    <property type="molecule type" value="Genomic_DNA"/>
</dbReference>
<evidence type="ECO:0000259" key="4">
    <source>
        <dbReference type="PROSITE" id="PS51011"/>
    </source>
</evidence>
<evidence type="ECO:0008006" key="7">
    <source>
        <dbReference type="Google" id="ProtNLM"/>
    </source>
</evidence>
<feature type="compositionally biased region" description="Basic and acidic residues" evidence="2">
    <location>
        <begin position="190"/>
        <end position="205"/>
    </location>
</feature>
<evidence type="ECO:0000313" key="5">
    <source>
        <dbReference type="EMBL" id="KAK4527910.1"/>
    </source>
</evidence>
<dbReference type="SMART" id="SM01014">
    <property type="entry name" value="ARID"/>
    <property type="match status" value="1"/>
</dbReference>
<keyword evidence="6" id="KW-1185">Reference proteome</keyword>
<dbReference type="NCBIfam" id="NF002999">
    <property type="entry name" value="PRK03767.1"/>
    <property type="match status" value="1"/>
</dbReference>
<sequence length="714" mass="81217">MNPRQGLLQFVSQEEYKTNHWCVPHINWTLPHNYWITTPAYSYYPLYVIQGEPSRMQPTWNEGYSNEYAPDCKWNAYPQQYLQGMKPNLDKIPPVEANNENDPFIKETSKNDWQDRKIGNTSPCSGVAQPLMDIGQTSEEPATNAIFEECSNCSTSSSSFRSSVEEMRNTSDHHPAEENVEQNAPSSSHSKKEASSSHNEEATDEERNFYQSLYALMSERGQPIMRLPTLGFKELDLFRLFKEVTSRGGVDYVIAKKQWKEVADALGLPSSCTDSGFRLRLHYVRYLEPYERKYFTPPPDVINSLFKYRGRKLGNLYRNQGTKFTTTNRKKAKSSSSESTECKESSNVSSPTKRRKRIEKKEEETKQQRNNISNTSSQIRLDQDSQRSSRGYDETSCCNENNSSLRLFDRIGEYSLRRYIHRYLDKRDEEIMNIPRESLIHMVERHFHTIQLSPLEETETLLKFLQEWMEIKFPTCGKECRLDTKEGEKRKSKKNDTIDISLLDENANMTKILVVYYSMYGHIKKMADQVVEGAKSEGCDVELYQVPETLSEDVLKLLHAPPKADDPILHFDAHNKLVEADAIIFGFPTRFGMMCAQMKAMFDSLGHLWQSGQLVGKLAGIFVSTGTQGGGQETTALTAITQLAHLGMIFVPTGYSYGSDMFGLKEPQGGSAYGAGTFAGADGSRQPSEYELARAKHQGAYTAKIAKKYTAASQ</sequence>
<evidence type="ECO:0000259" key="3">
    <source>
        <dbReference type="PROSITE" id="PS50902"/>
    </source>
</evidence>
<evidence type="ECO:0000256" key="1">
    <source>
        <dbReference type="ARBA" id="ARBA00006961"/>
    </source>
</evidence>
<name>A0AAV9IKJ2_9RHOD</name>
<dbReference type="Pfam" id="PF01388">
    <property type="entry name" value="ARID"/>
    <property type="match status" value="1"/>
</dbReference>
<feature type="compositionally biased region" description="Basic and acidic residues" evidence="2">
    <location>
        <begin position="381"/>
        <end position="393"/>
    </location>
</feature>
<evidence type="ECO:0000313" key="6">
    <source>
        <dbReference type="Proteomes" id="UP001300502"/>
    </source>
</evidence>
<dbReference type="InterPro" id="IPR008254">
    <property type="entry name" value="Flavodoxin/NO_synth"/>
</dbReference>
<dbReference type="InterPro" id="IPR036431">
    <property type="entry name" value="ARID_dom_sf"/>
</dbReference>
<dbReference type="GO" id="GO:0016020">
    <property type="term" value="C:membrane"/>
    <property type="evidence" value="ECO:0007669"/>
    <property type="project" value="TreeGrafter"/>
</dbReference>
<dbReference type="GO" id="GO:0010181">
    <property type="term" value="F:FMN binding"/>
    <property type="evidence" value="ECO:0007669"/>
    <property type="project" value="InterPro"/>
</dbReference>
<dbReference type="Gene3D" id="1.10.150.60">
    <property type="entry name" value="ARID DNA-binding domain"/>
    <property type="match status" value="1"/>
</dbReference>
<dbReference type="Proteomes" id="UP001300502">
    <property type="component" value="Unassembled WGS sequence"/>
</dbReference>
<reference evidence="5 6" key="1">
    <citation type="submission" date="2022-07" db="EMBL/GenBank/DDBJ databases">
        <title>Genome-wide signatures of adaptation to extreme environments.</title>
        <authorList>
            <person name="Cho C.H."/>
            <person name="Yoon H.S."/>
        </authorList>
    </citation>
    <scope>NUCLEOTIDE SEQUENCE [LARGE SCALE GENOMIC DNA]</scope>
    <source>
        <strain evidence="5 6">108.79 E11</strain>
    </source>
</reference>
<dbReference type="InterPro" id="IPR029039">
    <property type="entry name" value="Flavoprotein-like_sf"/>
</dbReference>
<dbReference type="SUPFAM" id="SSF46774">
    <property type="entry name" value="ARID-like"/>
    <property type="match status" value="1"/>
</dbReference>
<proteinExistence type="inferred from homology"/>
<dbReference type="PANTHER" id="PTHR30546">
    <property type="entry name" value="FLAVODOXIN-RELATED PROTEIN WRBA-RELATED"/>
    <property type="match status" value="1"/>
</dbReference>
<dbReference type="Gene3D" id="3.40.50.360">
    <property type="match status" value="1"/>
</dbReference>
<evidence type="ECO:0000256" key="2">
    <source>
        <dbReference type="SAM" id="MobiDB-lite"/>
    </source>
</evidence>
<dbReference type="InterPro" id="IPR010089">
    <property type="entry name" value="Flavoprotein_WrbA-like"/>
</dbReference>
<dbReference type="GO" id="GO:0003955">
    <property type="term" value="F:NAD(P)H dehydrogenase (quinone) activity"/>
    <property type="evidence" value="ECO:0007669"/>
    <property type="project" value="InterPro"/>
</dbReference>
<feature type="region of interest" description="Disordered" evidence="2">
    <location>
        <begin position="161"/>
        <end position="205"/>
    </location>
</feature>
<dbReference type="PANTHER" id="PTHR30546:SF23">
    <property type="entry name" value="FLAVOPROTEIN-LIKE PROTEIN YCP4-RELATED"/>
    <property type="match status" value="1"/>
</dbReference>
<dbReference type="InterPro" id="IPR005025">
    <property type="entry name" value="FMN_Rdtase-like_dom"/>
</dbReference>
<gene>
    <name evidence="5" type="ORF">GAYE_SCF46G5843</name>
</gene>
<feature type="compositionally biased region" description="Polar residues" evidence="2">
    <location>
        <begin position="370"/>
        <end position="380"/>
    </location>
</feature>
<dbReference type="PROSITE" id="PS50902">
    <property type="entry name" value="FLAVODOXIN_LIKE"/>
    <property type="match status" value="1"/>
</dbReference>
<dbReference type="CDD" id="cd16100">
    <property type="entry name" value="ARID"/>
    <property type="match status" value="1"/>
</dbReference>
<dbReference type="SMART" id="SM00501">
    <property type="entry name" value="BRIGHT"/>
    <property type="match status" value="1"/>
</dbReference>
<protein>
    <recommendedName>
        <fullName evidence="7">NAD(P)H dehydrogenase (quinone)</fullName>
    </recommendedName>
</protein>
<dbReference type="InterPro" id="IPR001606">
    <property type="entry name" value="ARID_dom"/>
</dbReference>
<comment type="similarity">
    <text evidence="1">Belongs to the WrbA family.</text>
</comment>
<dbReference type="PROSITE" id="PS51011">
    <property type="entry name" value="ARID"/>
    <property type="match status" value="1"/>
</dbReference>
<dbReference type="SUPFAM" id="SSF52218">
    <property type="entry name" value="Flavoproteins"/>
    <property type="match status" value="1"/>
</dbReference>
<dbReference type="FunFam" id="3.40.50.360:FF:000001">
    <property type="entry name" value="NAD(P)H dehydrogenase (Quinone) FQR1-like"/>
    <property type="match status" value="1"/>
</dbReference>
<comment type="caution">
    <text evidence="5">The sequence shown here is derived from an EMBL/GenBank/DDBJ whole genome shotgun (WGS) entry which is preliminary data.</text>
</comment>